<dbReference type="SMART" id="SM01203">
    <property type="entry name" value="DUF3585"/>
    <property type="match status" value="1"/>
</dbReference>
<dbReference type="SMART" id="SM00033">
    <property type="entry name" value="CH"/>
    <property type="match status" value="1"/>
</dbReference>
<feature type="compositionally biased region" description="Basic and acidic residues" evidence="5">
    <location>
        <begin position="605"/>
        <end position="614"/>
    </location>
</feature>
<keyword evidence="3" id="KW-0967">Endosome</keyword>
<dbReference type="CDD" id="cd21253">
    <property type="entry name" value="CH_MICALL2"/>
    <property type="match status" value="1"/>
</dbReference>
<dbReference type="InterPro" id="IPR050540">
    <property type="entry name" value="F-actin_Monoox_Mical"/>
</dbReference>
<feature type="compositionally biased region" description="Basic and acidic residues" evidence="5">
    <location>
        <begin position="509"/>
        <end position="526"/>
    </location>
</feature>
<gene>
    <name evidence="8" type="ORF">BaRGS_00001016</name>
</gene>
<comment type="subcellular location">
    <subcellularLocation>
        <location evidence="1">Endosome</location>
    </subcellularLocation>
</comment>
<feature type="compositionally biased region" description="Basic and acidic residues" evidence="5">
    <location>
        <begin position="937"/>
        <end position="955"/>
    </location>
</feature>
<feature type="compositionally biased region" description="Polar residues" evidence="5">
    <location>
        <begin position="922"/>
        <end position="932"/>
    </location>
</feature>
<evidence type="ECO:0000313" key="8">
    <source>
        <dbReference type="EMBL" id="KAK7508051.1"/>
    </source>
</evidence>
<dbReference type="SUPFAM" id="SSF57716">
    <property type="entry name" value="Glucocorticoid receptor-like (DNA-binding domain)"/>
    <property type="match status" value="1"/>
</dbReference>
<dbReference type="GO" id="GO:0005768">
    <property type="term" value="C:endosome"/>
    <property type="evidence" value="ECO:0007669"/>
    <property type="project" value="UniProtKB-SubCell"/>
</dbReference>
<evidence type="ECO:0000313" key="9">
    <source>
        <dbReference type="Proteomes" id="UP001519460"/>
    </source>
</evidence>
<dbReference type="PROSITE" id="PS51848">
    <property type="entry name" value="BMERB"/>
    <property type="match status" value="1"/>
</dbReference>
<feature type="compositionally biased region" description="Basic and acidic residues" evidence="5">
    <location>
        <begin position="238"/>
        <end position="266"/>
    </location>
</feature>
<dbReference type="Pfam" id="PF00307">
    <property type="entry name" value="CH"/>
    <property type="match status" value="1"/>
</dbReference>
<feature type="compositionally biased region" description="Basic and acidic residues" evidence="5">
    <location>
        <begin position="419"/>
        <end position="438"/>
    </location>
</feature>
<dbReference type="FunFam" id="1.10.418.10:FF:000023">
    <property type="entry name" value="EH domain-binding protein 1 isoform X1"/>
    <property type="match status" value="1"/>
</dbReference>
<keyword evidence="9" id="KW-1185">Reference proteome</keyword>
<feature type="region of interest" description="Disordered" evidence="5">
    <location>
        <begin position="656"/>
        <end position="1125"/>
    </location>
</feature>
<protein>
    <recommendedName>
        <fullName evidence="10">Calponin-homology (CH) domain-containing protein</fullName>
    </recommendedName>
</protein>
<feature type="compositionally biased region" description="Basic and acidic residues" evidence="5">
    <location>
        <begin position="1017"/>
        <end position="1026"/>
    </location>
</feature>
<dbReference type="EMBL" id="JACVVK020000003">
    <property type="protein sequence ID" value="KAK7508051.1"/>
    <property type="molecule type" value="Genomic_DNA"/>
</dbReference>
<evidence type="ECO:0008006" key="10">
    <source>
        <dbReference type="Google" id="ProtNLM"/>
    </source>
</evidence>
<dbReference type="PANTHER" id="PTHR23167">
    <property type="entry name" value="CALPONIN HOMOLOGY DOMAIN-CONTAINING PROTEIN DDB_G0272472-RELATED"/>
    <property type="match status" value="1"/>
</dbReference>
<feature type="compositionally biased region" description="Basic and acidic residues" evidence="5">
    <location>
        <begin position="274"/>
        <end position="319"/>
    </location>
</feature>
<dbReference type="InterPro" id="IPR022735">
    <property type="entry name" value="bMERB_dom"/>
</dbReference>
<feature type="compositionally biased region" description="Basic and acidic residues" evidence="5">
    <location>
        <begin position="870"/>
        <end position="884"/>
    </location>
</feature>
<accession>A0ABD0M9H6</accession>
<dbReference type="PROSITE" id="PS50021">
    <property type="entry name" value="CH"/>
    <property type="match status" value="1"/>
</dbReference>
<feature type="compositionally biased region" description="Polar residues" evidence="5">
    <location>
        <begin position="449"/>
        <end position="462"/>
    </location>
</feature>
<evidence type="ECO:0000256" key="2">
    <source>
        <dbReference type="ARBA" id="ARBA00022553"/>
    </source>
</evidence>
<keyword evidence="4" id="KW-0175">Coiled coil</keyword>
<name>A0ABD0M9H6_9CAEN</name>
<feature type="compositionally biased region" description="Polar residues" evidence="5">
    <location>
        <begin position="756"/>
        <end position="766"/>
    </location>
</feature>
<evidence type="ECO:0000259" key="6">
    <source>
        <dbReference type="PROSITE" id="PS50021"/>
    </source>
</evidence>
<comment type="caution">
    <text evidence="8">The sequence shown here is derived from an EMBL/GenBank/DDBJ whole genome shotgun (WGS) entry which is preliminary data.</text>
</comment>
<dbReference type="SUPFAM" id="SSF47576">
    <property type="entry name" value="Calponin-homology domain, CH-domain"/>
    <property type="match status" value="1"/>
</dbReference>
<feature type="compositionally biased region" description="Low complexity" evidence="5">
    <location>
        <begin position="528"/>
        <end position="550"/>
    </location>
</feature>
<sequence length="1293" mass="140980">MASKIKALQQWCRKMTEGYRDVDVKDFTVSWRNGLAFCALVHRFRPDLIDYDSLSKENVYDNNHLAFTVAEQELDIPAFLEASDMVALKTPDKLSIITYVSQYYNKLHALPQLGGPGVKGKTAAPAAGVKRHQKSEPLSEPEPKKVTPAGNAAKGDSTKGKTSTLGDRCKICGNKVYLLERHIEGGQLYHRSCYRHSDLSPTNKVYSRSPFFSPSLHGKDETKTSTPKASPGITSVHKAPDLSRTYDLDNKHGSKQHETAHSDHKKSGVQKFLFSDKEKTSSKPSEHKSEAKDVRKAEGNGHVVKDLYKPSDLKSDKRSSATPTFDARTFEKHSTDFLSSEKDAKDVKTAKRQLPLIFQAPHSSDDTPHSSSSSKPASTPVSGSAAKKDGDLKIGHVAKSAAAGEKSATPMARPRQLGKKVEEEKMDTTETVQLREKTPAMPRPAPRTSLASSDQKKTSPTPKQRHIAARPKSPAKDLSPESAVPPPLPSSAPPPLPLTAPPSSHPPSHKPESHLTSKDRHLDKKSTHSAVSLSSTSTSSVTSSASSLSSARVPAHSRPLAGLTSVSHPPSSAQSTTSTSSISLNLSTPTHQKPAEVVFRIPTGARKEEPMDIDTAVDKARTKYGEEPVAVMVVPVDKGKQEKKTLTGLLHSLANVRSGSSSSAAPAGTTSVSISTTTTSTRTTLTSHTDKTHAESSNPTLTQPKTTAAGFVSGKLSRFQTKETDSKADSGSALKHKGHDEASGVSSAHAHATHRIGTTNVSSITTKVHETRTDTRTPSSGVSHTPKHGKGDPFDHTDEKSRSALKTPVGRRDRAKSAADVLGINDAPSKKDASADPAPFLQVKLRNANAAGEKKERPKSAGTALESEDASSKPKWQLDAERRMAAFQSSGFIDPETKKATGGGEARAAHKEPSKLVKNGTAKEQPNMTFQKLATDFSRREDEVPEKKSHADSKAGAKVPLHSELQVKSNKPAATAAEKQKESKADHKVKVLPTILHPVKPDRSHGHEETGVPQSKTRSEVSKTADSKQPSHTPVETEAQRMLKKITLPKDDHTPPPRPSSPPKQPRKKISVDVSFDFNSSNTLTREEPQPPVEMRTTTVKHTPPARPPPPSSSTNSKMSPGQLSAIELQQQLLDIDSKLTELELRGRQLEDSIRSAGGAEEEDDMMMEWFSLVTEKNDLVRKETDLVYMTREQELEGEQSQIENQLRYLLSKDEAEKSFEEQQEEEYLIQRKLDIVNQRNTIVDSMDEDRLRYEEEDRDIEKMLHSKGLGKDNTGQVVNEKGKRVATSTFYT</sequence>
<dbReference type="Gene3D" id="1.10.418.10">
    <property type="entry name" value="Calponin-like domain"/>
    <property type="match status" value="1"/>
</dbReference>
<feature type="compositionally biased region" description="Polar residues" evidence="5">
    <location>
        <begin position="695"/>
        <end position="706"/>
    </location>
</feature>
<feature type="compositionally biased region" description="Basic and acidic residues" evidence="5">
    <location>
        <begin position="789"/>
        <end position="802"/>
    </location>
</feature>
<dbReference type="Pfam" id="PF12130">
    <property type="entry name" value="bMERB_dom"/>
    <property type="match status" value="1"/>
</dbReference>
<feature type="region of interest" description="Disordered" evidence="5">
    <location>
        <begin position="204"/>
        <end position="614"/>
    </location>
</feature>
<reference evidence="8 9" key="1">
    <citation type="journal article" date="2023" name="Sci. Data">
        <title>Genome assembly of the Korean intertidal mud-creeper Batillaria attramentaria.</title>
        <authorList>
            <person name="Patra A.K."/>
            <person name="Ho P.T."/>
            <person name="Jun S."/>
            <person name="Lee S.J."/>
            <person name="Kim Y."/>
            <person name="Won Y.J."/>
        </authorList>
    </citation>
    <scope>NUCLEOTIDE SEQUENCE [LARGE SCALE GENOMIC DNA]</scope>
    <source>
        <strain evidence="8">Wonlab-2016</strain>
    </source>
</reference>
<dbReference type="PANTHER" id="PTHR23167:SF90">
    <property type="entry name" value="MICAL-LIKE PROTEIN 1"/>
    <property type="match status" value="1"/>
</dbReference>
<feature type="compositionally biased region" description="Pro residues" evidence="5">
    <location>
        <begin position="483"/>
        <end position="505"/>
    </location>
</feature>
<feature type="compositionally biased region" description="Basic and acidic residues" evidence="5">
    <location>
        <begin position="134"/>
        <end position="145"/>
    </location>
</feature>
<dbReference type="Proteomes" id="UP001519460">
    <property type="component" value="Unassembled WGS sequence"/>
</dbReference>
<dbReference type="InterPro" id="IPR036872">
    <property type="entry name" value="CH_dom_sf"/>
</dbReference>
<evidence type="ECO:0000256" key="4">
    <source>
        <dbReference type="ARBA" id="ARBA00023054"/>
    </source>
</evidence>
<feature type="compositionally biased region" description="Basic and acidic residues" evidence="5">
    <location>
        <begin position="328"/>
        <end position="349"/>
    </location>
</feature>
<evidence type="ECO:0000256" key="3">
    <source>
        <dbReference type="ARBA" id="ARBA00022753"/>
    </source>
</evidence>
<organism evidence="8 9">
    <name type="scientific">Batillaria attramentaria</name>
    <dbReference type="NCBI Taxonomy" id="370345"/>
    <lineage>
        <taxon>Eukaryota</taxon>
        <taxon>Metazoa</taxon>
        <taxon>Spiralia</taxon>
        <taxon>Lophotrochozoa</taxon>
        <taxon>Mollusca</taxon>
        <taxon>Gastropoda</taxon>
        <taxon>Caenogastropoda</taxon>
        <taxon>Sorbeoconcha</taxon>
        <taxon>Cerithioidea</taxon>
        <taxon>Batillariidae</taxon>
        <taxon>Batillaria</taxon>
    </lineage>
</organism>
<evidence type="ECO:0000256" key="1">
    <source>
        <dbReference type="ARBA" id="ARBA00004177"/>
    </source>
</evidence>
<feature type="domain" description="BMERB" evidence="7">
    <location>
        <begin position="1112"/>
        <end position="1263"/>
    </location>
</feature>
<dbReference type="InterPro" id="IPR001715">
    <property type="entry name" value="CH_dom"/>
</dbReference>
<feature type="compositionally biased region" description="Low complexity" evidence="5">
    <location>
        <begin position="656"/>
        <end position="687"/>
    </location>
</feature>
<feature type="domain" description="Calponin-homology (CH)" evidence="6">
    <location>
        <begin position="2"/>
        <end position="108"/>
    </location>
</feature>
<evidence type="ECO:0000256" key="5">
    <source>
        <dbReference type="SAM" id="MobiDB-lite"/>
    </source>
</evidence>
<feature type="compositionally biased region" description="Basic and acidic residues" evidence="5">
    <location>
        <begin position="978"/>
        <end position="989"/>
    </location>
</feature>
<feature type="compositionally biased region" description="Low complexity" evidence="5">
    <location>
        <begin position="369"/>
        <end position="384"/>
    </location>
</feature>
<keyword evidence="2" id="KW-0597">Phosphoprotein</keyword>
<evidence type="ECO:0000259" key="7">
    <source>
        <dbReference type="PROSITE" id="PS51848"/>
    </source>
</evidence>
<feature type="compositionally biased region" description="Low complexity" evidence="5">
    <location>
        <begin position="567"/>
        <end position="590"/>
    </location>
</feature>
<proteinExistence type="predicted"/>
<feature type="region of interest" description="Disordered" evidence="5">
    <location>
        <begin position="115"/>
        <end position="164"/>
    </location>
</feature>
<feature type="compositionally biased region" description="Basic and acidic residues" evidence="5">
    <location>
        <begin position="999"/>
        <end position="1010"/>
    </location>
</feature>